<sequence length="166" mass="18829">MRLQAFLSTACALVYFVRAGSSNVANTGEICVTPNNQRSANCSRITLMYFYNETIKMCQHMRWTGCDRKGVFETRHECVTNCSKDQGAPFCAKSPPSPCEEKETRRSTVRFYYNITTQKCQPYNFCGDKQQLLNNNYFVAEGYCLKQCGGFDENTAKTNIAPKAIE</sequence>
<proteinExistence type="evidence at transcript level"/>
<evidence type="ECO:0000313" key="3">
    <source>
        <dbReference type="EMBL" id="JAC30640.1"/>
    </source>
</evidence>
<dbReference type="InterPro" id="IPR002223">
    <property type="entry name" value="Kunitz_BPTI"/>
</dbReference>
<name>A0A023GD60_AMBTT</name>
<feature type="signal peptide" evidence="1">
    <location>
        <begin position="1"/>
        <end position="19"/>
    </location>
</feature>
<evidence type="ECO:0000256" key="1">
    <source>
        <dbReference type="SAM" id="SignalP"/>
    </source>
</evidence>
<keyword evidence="1" id="KW-0732">Signal</keyword>
<protein>
    <recommendedName>
        <fullName evidence="2">BPTI/Kunitz inhibitor domain-containing protein</fullName>
    </recommendedName>
</protein>
<feature type="domain" description="BPTI/Kunitz inhibitor" evidence="2">
    <location>
        <begin position="82"/>
        <end position="148"/>
    </location>
</feature>
<dbReference type="SMART" id="SM00131">
    <property type="entry name" value="KU"/>
    <property type="match status" value="2"/>
</dbReference>
<feature type="domain" description="BPTI/Kunitz inhibitor" evidence="2">
    <location>
        <begin position="31"/>
        <end position="82"/>
    </location>
</feature>
<evidence type="ECO:0000259" key="2">
    <source>
        <dbReference type="PROSITE" id="PS50279"/>
    </source>
</evidence>
<dbReference type="InterPro" id="IPR036880">
    <property type="entry name" value="Kunitz_BPTI_sf"/>
</dbReference>
<dbReference type="EMBL" id="GBBM01004778">
    <property type="protein sequence ID" value="JAC30640.1"/>
    <property type="molecule type" value="mRNA"/>
</dbReference>
<dbReference type="AlphaFoldDB" id="A0A023GD60"/>
<dbReference type="GO" id="GO:0004867">
    <property type="term" value="F:serine-type endopeptidase inhibitor activity"/>
    <property type="evidence" value="ECO:0007669"/>
    <property type="project" value="InterPro"/>
</dbReference>
<dbReference type="Pfam" id="PF00014">
    <property type="entry name" value="Kunitz_BPTI"/>
    <property type="match status" value="1"/>
</dbReference>
<accession>A0A023GD60</accession>
<dbReference type="SUPFAM" id="SSF57362">
    <property type="entry name" value="BPTI-like"/>
    <property type="match status" value="2"/>
</dbReference>
<dbReference type="Gene3D" id="4.10.410.10">
    <property type="entry name" value="Pancreatic trypsin inhibitor Kunitz domain"/>
    <property type="match status" value="2"/>
</dbReference>
<feature type="chain" id="PRO_5001521027" description="BPTI/Kunitz inhibitor domain-containing protein" evidence="1">
    <location>
        <begin position="20"/>
        <end position="166"/>
    </location>
</feature>
<reference evidence="3" key="1">
    <citation type="submission" date="2014-03" db="EMBL/GenBank/DDBJ databases">
        <title>The sialotranscriptome of Amblyomma triste, Amblyomma parvum and Amblyomma cajennense ticks, uncovered by 454-based RNA-seq.</title>
        <authorList>
            <person name="Garcia G.R."/>
            <person name="Gardinassi L.G."/>
            <person name="Ribeiro J.M."/>
            <person name="Anatriello E."/>
            <person name="Ferreira B.R."/>
            <person name="Moreira H.N."/>
            <person name="Mafra C."/>
            <person name="Olegario M.M."/>
            <person name="Szabo P.J."/>
            <person name="Miranda-Santos I.K."/>
            <person name="Maruyama S.R."/>
        </authorList>
    </citation>
    <scope>NUCLEOTIDE SEQUENCE</scope>
    <source>
        <strain evidence="3">Mato Grasso do Sul</strain>
        <tissue evidence="3">Salivary glands</tissue>
    </source>
</reference>
<organism evidence="3">
    <name type="scientific">Amblyomma triste</name>
    <name type="common">Neotropical tick</name>
    <dbReference type="NCBI Taxonomy" id="251400"/>
    <lineage>
        <taxon>Eukaryota</taxon>
        <taxon>Metazoa</taxon>
        <taxon>Ecdysozoa</taxon>
        <taxon>Arthropoda</taxon>
        <taxon>Chelicerata</taxon>
        <taxon>Arachnida</taxon>
        <taxon>Acari</taxon>
        <taxon>Parasitiformes</taxon>
        <taxon>Ixodida</taxon>
        <taxon>Ixodoidea</taxon>
        <taxon>Ixodidae</taxon>
        <taxon>Amblyomminae</taxon>
        <taxon>Amblyomma</taxon>
    </lineage>
</organism>
<dbReference type="PROSITE" id="PS50279">
    <property type="entry name" value="BPTI_KUNITZ_2"/>
    <property type="match status" value="2"/>
</dbReference>